<dbReference type="AlphaFoldDB" id="A0A285JDY1"/>
<accession>A0A285JDY1</accession>
<sequence length="230" mass="24876">MRLVASGASVIGPAHLQDNLPNQDAFNVCGVHGGVFAAVADGLGSRALSHIGSCKAVKLARDAVKQLQTAAPEKLMTCLKAQWLVACGSDFRDFDTTCLWAHVSDSGVLRLAQVGDGLVMVKSAGIFRVLTPTRDGFANQTDTLGCAKPERWTCSQIQLSQPGDGVLLLTDGISDDLIPEQLGQFFDAIYHRTSRLSKRAMRRWLEQELAQWSTPLHGDDKSLAGIFRLD</sequence>
<evidence type="ECO:0000259" key="1">
    <source>
        <dbReference type="Pfam" id="PF13672"/>
    </source>
</evidence>
<dbReference type="Gene3D" id="3.60.40.10">
    <property type="entry name" value="PPM-type phosphatase domain"/>
    <property type="match status" value="1"/>
</dbReference>
<keyword evidence="3" id="KW-1185">Reference proteome</keyword>
<gene>
    <name evidence="2" type="ORF">SAMN06297280_3421</name>
</gene>
<evidence type="ECO:0000313" key="3">
    <source>
        <dbReference type="Proteomes" id="UP000219353"/>
    </source>
</evidence>
<organism evidence="2 3">
    <name type="scientific">Arsukibacterium tuosuense</name>
    <dbReference type="NCBI Taxonomy" id="1323745"/>
    <lineage>
        <taxon>Bacteria</taxon>
        <taxon>Pseudomonadati</taxon>
        <taxon>Pseudomonadota</taxon>
        <taxon>Gammaproteobacteria</taxon>
        <taxon>Chromatiales</taxon>
        <taxon>Chromatiaceae</taxon>
        <taxon>Arsukibacterium</taxon>
    </lineage>
</organism>
<dbReference type="InterPro" id="IPR036457">
    <property type="entry name" value="PPM-type-like_dom_sf"/>
</dbReference>
<dbReference type="EMBL" id="OBEB01000008">
    <property type="protein sequence ID" value="SNY58500.1"/>
    <property type="molecule type" value="Genomic_DNA"/>
</dbReference>
<dbReference type="RefSeq" id="WP_097112606.1">
    <property type="nucleotide sequence ID" value="NZ_OBEB01000008.1"/>
</dbReference>
<name>A0A285JDY1_9GAMM</name>
<proteinExistence type="predicted"/>
<dbReference type="OrthoDB" id="9816099at2"/>
<dbReference type="Proteomes" id="UP000219353">
    <property type="component" value="Unassembled WGS sequence"/>
</dbReference>
<evidence type="ECO:0000313" key="2">
    <source>
        <dbReference type="EMBL" id="SNY58500.1"/>
    </source>
</evidence>
<protein>
    <submittedName>
        <fullName evidence="2">Serine/threonine protein phosphatase PrpC</fullName>
    </submittedName>
</protein>
<dbReference type="SUPFAM" id="SSF81606">
    <property type="entry name" value="PP2C-like"/>
    <property type="match status" value="1"/>
</dbReference>
<reference evidence="3" key="1">
    <citation type="submission" date="2017-09" db="EMBL/GenBank/DDBJ databases">
        <authorList>
            <person name="Varghese N."/>
            <person name="Submissions S."/>
        </authorList>
    </citation>
    <scope>NUCLEOTIDE SEQUENCE [LARGE SCALE GENOMIC DNA]</scope>
    <source>
        <strain evidence="3">CGMCC 1.12461</strain>
    </source>
</reference>
<dbReference type="Pfam" id="PF13672">
    <property type="entry name" value="PP2C_2"/>
    <property type="match status" value="1"/>
</dbReference>
<dbReference type="InterPro" id="IPR001932">
    <property type="entry name" value="PPM-type_phosphatase-like_dom"/>
</dbReference>
<feature type="domain" description="PPM-type phosphatase" evidence="1">
    <location>
        <begin position="11"/>
        <end position="209"/>
    </location>
</feature>